<evidence type="ECO:0000313" key="3">
    <source>
        <dbReference type="Proteomes" id="UP000007350"/>
    </source>
</evidence>
<dbReference type="Pfam" id="PF01048">
    <property type="entry name" value="PNP_UDP_1"/>
    <property type="match status" value="1"/>
</dbReference>
<dbReference type="AlphaFoldDB" id="K2LUN8"/>
<dbReference type="EMBL" id="AHKC01020583">
    <property type="protein sequence ID" value="EKF26483.1"/>
    <property type="molecule type" value="Genomic_DNA"/>
</dbReference>
<sequence>FVLFLVAESHFYKLFYKLLMSKATPTHGLVKDPDLPVTADGVTYHLNCKSDQLADRILLVGDPGRVDTVAAYFDAGSVRFRSENREIFIATGTYKGTPVSVLSTGMGTDNVEIVINEIHVLKEYDFERSAWRPRAGDANVPAGVKVFDPSSVKMIRVGTCGSPYPDMPLAALAVTRHVIGMDNTCLYYKVKEEMQKSKDLQEVQRVVKEQTSLGAIDVYATKAHPAITNGIVAACKTFNGNLPAGAKEQLYVVGATATASGFYACQGRAVGRFREHLLAPKLVEELSKVQFDVSEGKEIVANIEMETSAVCFLSHLLGYQAGSMCVVVAKRAGAEHLFTTSEQSGQGLKNAIQIALEAIVALQ</sequence>
<dbReference type="PANTHER" id="PTHR43691">
    <property type="entry name" value="URIDINE PHOSPHORYLASE"/>
    <property type="match status" value="1"/>
</dbReference>
<organism evidence="2 3">
    <name type="scientific">Trypanosoma cruzi marinkellei</name>
    <dbReference type="NCBI Taxonomy" id="85056"/>
    <lineage>
        <taxon>Eukaryota</taxon>
        <taxon>Discoba</taxon>
        <taxon>Euglenozoa</taxon>
        <taxon>Kinetoplastea</taxon>
        <taxon>Metakinetoplastina</taxon>
        <taxon>Trypanosomatida</taxon>
        <taxon>Trypanosomatidae</taxon>
        <taxon>Trypanosoma</taxon>
        <taxon>Schizotrypanum</taxon>
    </lineage>
</organism>
<evidence type="ECO:0000259" key="1">
    <source>
        <dbReference type="Pfam" id="PF01048"/>
    </source>
</evidence>
<dbReference type="InterPro" id="IPR000845">
    <property type="entry name" value="Nucleoside_phosphorylase_d"/>
</dbReference>
<dbReference type="GO" id="GO:0005829">
    <property type="term" value="C:cytosol"/>
    <property type="evidence" value="ECO:0007669"/>
    <property type="project" value="TreeGrafter"/>
</dbReference>
<dbReference type="GO" id="GO:0006218">
    <property type="term" value="P:uridine catabolic process"/>
    <property type="evidence" value="ECO:0007669"/>
    <property type="project" value="TreeGrafter"/>
</dbReference>
<dbReference type="OrthoDB" id="416752at2759"/>
<name>K2LUN8_TRYCR</name>
<dbReference type="FunFam" id="3.40.50.1580:FF:000016">
    <property type="entry name" value="Nucleoside phosphorylase, putative"/>
    <property type="match status" value="1"/>
</dbReference>
<dbReference type="CDD" id="cd00436">
    <property type="entry name" value="UP_TbUP-like"/>
    <property type="match status" value="1"/>
</dbReference>
<protein>
    <submittedName>
        <fullName evidence="2">Nucleoside phosphorylase, putative</fullName>
    </submittedName>
</protein>
<feature type="non-terminal residue" evidence="2">
    <location>
        <position position="1"/>
    </location>
</feature>
<dbReference type="GO" id="GO:0004850">
    <property type="term" value="F:uridine phosphorylase activity"/>
    <property type="evidence" value="ECO:0007669"/>
    <property type="project" value="TreeGrafter"/>
</dbReference>
<dbReference type="PANTHER" id="PTHR43691:SF15">
    <property type="entry name" value="PHOSPHORYLASE, PUTATIVE-RELATED"/>
    <property type="match status" value="1"/>
</dbReference>
<dbReference type="InterPro" id="IPR035994">
    <property type="entry name" value="Nucleoside_phosphorylase_sf"/>
</dbReference>
<keyword evidence="3" id="KW-1185">Reference proteome</keyword>
<reference evidence="2 3" key="1">
    <citation type="journal article" date="2012" name="BMC Genomics">
        <title>Comparative genomic analysis of human infective Trypanosoma cruzi lineages with the bat-restricted subspecies T. cruzi marinkellei.</title>
        <authorList>
            <person name="Franzen O."/>
            <person name="Talavera-Lopez C."/>
            <person name="Ochaya S."/>
            <person name="Butler C.E."/>
            <person name="Messenger L.A."/>
            <person name="Lewis M.D."/>
            <person name="Llewellyn M.S."/>
            <person name="Marinkelle C.J."/>
            <person name="Tyler K.M."/>
            <person name="Miles M.A."/>
            <person name="Andersson B."/>
        </authorList>
    </citation>
    <scope>NUCLEOTIDE SEQUENCE [LARGE SCALE GENOMIC DNA]</scope>
    <source>
        <strain evidence="2 3">B7</strain>
    </source>
</reference>
<comment type="caution">
    <text evidence="2">The sequence shown here is derived from an EMBL/GenBank/DDBJ whole genome shotgun (WGS) entry which is preliminary data.</text>
</comment>
<proteinExistence type="predicted"/>
<gene>
    <name evidence="2" type="ORF">MOQ_009819</name>
</gene>
<dbReference type="SUPFAM" id="SSF53167">
    <property type="entry name" value="Purine and uridine phosphorylases"/>
    <property type="match status" value="1"/>
</dbReference>
<evidence type="ECO:0000313" key="2">
    <source>
        <dbReference type="EMBL" id="EKF26483.1"/>
    </source>
</evidence>
<feature type="domain" description="Nucleoside phosphorylase" evidence="1">
    <location>
        <begin position="56"/>
        <end position="359"/>
    </location>
</feature>
<dbReference type="Gene3D" id="3.40.50.1580">
    <property type="entry name" value="Nucleoside phosphorylase domain"/>
    <property type="match status" value="1"/>
</dbReference>
<accession>K2LUN8</accession>
<dbReference type="Proteomes" id="UP000007350">
    <property type="component" value="Unassembled WGS sequence"/>
</dbReference>